<evidence type="ECO:0000313" key="3">
    <source>
        <dbReference type="Proteomes" id="UP000287352"/>
    </source>
</evidence>
<sequence>MNEVQISHYLTEILEGVDVVMDAGNSFFFYNPDSGPDSSIPPDHRFPFVTLVTSDLYDQFSQLSRPSVFRLNIGVSKQTFRSLFGDVARSSVRDSVEISDGDVSGYDFTALDQLMPHPEYGRMYWVCVLNPSDKTFETTVQPMLLEAYDIAVSKYKKKAAR</sequence>
<reference evidence="3" key="1">
    <citation type="submission" date="2018-12" db="EMBL/GenBank/DDBJ databases">
        <title>Tengunoibacter tsumagoiensis gen. nov., sp. nov., Dictyobacter kobayashii sp. nov., D. alpinus sp. nov., and D. joshuensis sp. nov. and description of Dictyobacteraceae fam. nov. within the order Ktedonobacterales isolated from Tengu-no-mugimeshi.</title>
        <authorList>
            <person name="Wang C.M."/>
            <person name="Zheng Y."/>
            <person name="Sakai Y."/>
            <person name="Toyoda A."/>
            <person name="Minakuchi Y."/>
            <person name="Abe K."/>
            <person name="Yokota A."/>
            <person name="Yabe S."/>
        </authorList>
    </citation>
    <scope>NUCLEOTIDE SEQUENCE [LARGE SCALE GENOMIC DNA]</scope>
    <source>
        <strain evidence="3">Uno3</strain>
    </source>
</reference>
<dbReference type="InterPro" id="IPR045676">
    <property type="entry name" value="DUF6194"/>
</dbReference>
<protein>
    <recommendedName>
        <fullName evidence="1">DUF6194 domain-containing protein</fullName>
    </recommendedName>
</protein>
<evidence type="ECO:0000259" key="1">
    <source>
        <dbReference type="Pfam" id="PF19694"/>
    </source>
</evidence>
<feature type="domain" description="DUF6194" evidence="1">
    <location>
        <begin position="1"/>
        <end position="159"/>
    </location>
</feature>
<dbReference type="RefSeq" id="WP_126583112.1">
    <property type="nucleotide sequence ID" value="NZ_BIFR01000002.1"/>
</dbReference>
<dbReference type="AlphaFoldDB" id="A0A402A936"/>
<name>A0A402A936_9CHLR</name>
<dbReference type="EMBL" id="BIFR01000002">
    <property type="protein sequence ID" value="GCE15687.1"/>
    <property type="molecule type" value="Genomic_DNA"/>
</dbReference>
<dbReference type="Proteomes" id="UP000287352">
    <property type="component" value="Unassembled WGS sequence"/>
</dbReference>
<gene>
    <name evidence="2" type="ORF">KTT_55460</name>
</gene>
<keyword evidence="3" id="KW-1185">Reference proteome</keyword>
<dbReference type="Pfam" id="PF19694">
    <property type="entry name" value="DUF6194"/>
    <property type="match status" value="1"/>
</dbReference>
<proteinExistence type="predicted"/>
<evidence type="ECO:0000313" key="2">
    <source>
        <dbReference type="EMBL" id="GCE15687.1"/>
    </source>
</evidence>
<comment type="caution">
    <text evidence="2">The sequence shown here is derived from an EMBL/GenBank/DDBJ whole genome shotgun (WGS) entry which is preliminary data.</text>
</comment>
<accession>A0A402A936</accession>
<organism evidence="2 3">
    <name type="scientific">Tengunoibacter tsumagoiensis</name>
    <dbReference type="NCBI Taxonomy" id="2014871"/>
    <lineage>
        <taxon>Bacteria</taxon>
        <taxon>Bacillati</taxon>
        <taxon>Chloroflexota</taxon>
        <taxon>Ktedonobacteria</taxon>
        <taxon>Ktedonobacterales</taxon>
        <taxon>Dictyobacteraceae</taxon>
        <taxon>Tengunoibacter</taxon>
    </lineage>
</organism>
<dbReference type="OrthoDB" id="9783727at2"/>